<evidence type="ECO:0000256" key="7">
    <source>
        <dbReference type="ARBA" id="ARBA00023242"/>
    </source>
</evidence>
<dbReference type="Pfam" id="PF02701">
    <property type="entry name" value="Zn_ribbon_Dof"/>
    <property type="match status" value="1"/>
</dbReference>
<keyword evidence="5 8" id="KW-0238">DNA-binding</keyword>
<dbReference type="InterPro" id="IPR003851">
    <property type="entry name" value="Znf_Dof"/>
</dbReference>
<dbReference type="AlphaFoldDB" id="A0A8X7TP30"/>
<dbReference type="GO" id="GO:0003677">
    <property type="term" value="F:DNA binding"/>
    <property type="evidence" value="ECO:0007669"/>
    <property type="project" value="UniProtKB-UniRule"/>
</dbReference>
<gene>
    <name evidence="11" type="ORF">Bca52824_088735</name>
</gene>
<evidence type="ECO:0000256" key="9">
    <source>
        <dbReference type="RuleBase" id="RU369094"/>
    </source>
</evidence>
<keyword evidence="12" id="KW-1185">Reference proteome</keyword>
<dbReference type="PROSITE" id="PS50884">
    <property type="entry name" value="ZF_DOF_2"/>
    <property type="match status" value="1"/>
</dbReference>
<dbReference type="EMBL" id="JAAMPC010000017">
    <property type="protein sequence ID" value="KAG2249107.1"/>
    <property type="molecule type" value="Genomic_DNA"/>
</dbReference>
<keyword evidence="2 8" id="KW-0863">Zinc-finger</keyword>
<dbReference type="GO" id="GO:0008270">
    <property type="term" value="F:zinc ion binding"/>
    <property type="evidence" value="ECO:0007669"/>
    <property type="project" value="UniProtKB-KW"/>
</dbReference>
<keyword evidence="7 8" id="KW-0539">Nucleus</keyword>
<evidence type="ECO:0000256" key="8">
    <source>
        <dbReference type="PROSITE-ProRule" id="PRU00071"/>
    </source>
</evidence>
<comment type="subcellular location">
    <subcellularLocation>
        <location evidence="8 9">Nucleus</location>
    </subcellularLocation>
</comment>
<dbReference type="GO" id="GO:0005634">
    <property type="term" value="C:nucleus"/>
    <property type="evidence" value="ECO:0007669"/>
    <property type="project" value="UniProtKB-SubCell"/>
</dbReference>
<dbReference type="Proteomes" id="UP000886595">
    <property type="component" value="Unassembled WGS sequence"/>
</dbReference>
<evidence type="ECO:0000313" key="11">
    <source>
        <dbReference type="EMBL" id="KAG2249107.1"/>
    </source>
</evidence>
<keyword evidence="3 9" id="KW-0862">Zinc</keyword>
<organism evidence="11 12">
    <name type="scientific">Brassica carinata</name>
    <name type="common">Ethiopian mustard</name>
    <name type="synonym">Abyssinian cabbage</name>
    <dbReference type="NCBI Taxonomy" id="52824"/>
    <lineage>
        <taxon>Eukaryota</taxon>
        <taxon>Viridiplantae</taxon>
        <taxon>Streptophyta</taxon>
        <taxon>Embryophyta</taxon>
        <taxon>Tracheophyta</taxon>
        <taxon>Spermatophyta</taxon>
        <taxon>Magnoliopsida</taxon>
        <taxon>eudicotyledons</taxon>
        <taxon>Gunneridae</taxon>
        <taxon>Pentapetalae</taxon>
        <taxon>rosids</taxon>
        <taxon>malvids</taxon>
        <taxon>Brassicales</taxon>
        <taxon>Brassicaceae</taxon>
        <taxon>Brassiceae</taxon>
        <taxon>Brassica</taxon>
    </lineage>
</organism>
<feature type="domain" description="Dof-type" evidence="10">
    <location>
        <begin position="22"/>
        <end position="76"/>
    </location>
</feature>
<evidence type="ECO:0000259" key="10">
    <source>
        <dbReference type="PROSITE" id="PS50884"/>
    </source>
</evidence>
<name>A0A8X7TP30_BRACI</name>
<keyword evidence="1 9" id="KW-0479">Metal-binding</keyword>
<evidence type="ECO:0000313" key="12">
    <source>
        <dbReference type="Proteomes" id="UP000886595"/>
    </source>
</evidence>
<protein>
    <recommendedName>
        <fullName evidence="9">Dof zinc finger protein</fullName>
    </recommendedName>
</protein>
<evidence type="ECO:0000256" key="4">
    <source>
        <dbReference type="ARBA" id="ARBA00023015"/>
    </source>
</evidence>
<dbReference type="PANTHER" id="PTHR31992">
    <property type="entry name" value="DOF ZINC FINGER PROTEIN DOF1.4-RELATED"/>
    <property type="match status" value="1"/>
</dbReference>
<dbReference type="InterPro" id="IPR045174">
    <property type="entry name" value="Dof"/>
</dbReference>
<evidence type="ECO:0000256" key="5">
    <source>
        <dbReference type="ARBA" id="ARBA00023125"/>
    </source>
</evidence>
<dbReference type="OrthoDB" id="10442683at2759"/>
<reference evidence="11 12" key="1">
    <citation type="submission" date="2020-02" db="EMBL/GenBank/DDBJ databases">
        <authorList>
            <person name="Ma Q."/>
            <person name="Huang Y."/>
            <person name="Song X."/>
            <person name="Pei D."/>
        </authorList>
    </citation>
    <scope>NUCLEOTIDE SEQUENCE [LARGE SCALE GENOMIC DNA]</scope>
    <source>
        <strain evidence="11">Sxm20200214</strain>
        <tissue evidence="11">Leaf</tissue>
    </source>
</reference>
<comment type="caution">
    <text evidence="11">The sequence shown here is derived from an EMBL/GenBank/DDBJ whole genome shotgun (WGS) entry which is preliminary data.</text>
</comment>
<keyword evidence="6 9" id="KW-0804">Transcription</keyword>
<keyword evidence="4 9" id="KW-0805">Transcription regulation</keyword>
<dbReference type="PANTHER" id="PTHR31992:SF242">
    <property type="entry name" value="DOF ZINC FINGER PROTEIN"/>
    <property type="match status" value="1"/>
</dbReference>
<evidence type="ECO:0000256" key="2">
    <source>
        <dbReference type="ARBA" id="ARBA00022771"/>
    </source>
</evidence>
<comment type="function">
    <text evidence="9">Transcription factor that binds specifically to a 5'-AA[AG]G-3' consensus core sequence.</text>
</comment>
<evidence type="ECO:0000256" key="6">
    <source>
        <dbReference type="ARBA" id="ARBA00023163"/>
    </source>
</evidence>
<sequence>MENLNVCVKRHTQLNEEKLPLRVCPRCNSKNTKFCYYNNYSVSQPRYKYNNCRRYWTDGRALRNIPILEVAVKSSVHKETNLLLKSNKLIITNLSHMFQKTNEFVGCWEPIWFFAFNGVSISKFPPIDRSDFHNGSFQLDNYDLDPMFLLVIL</sequence>
<evidence type="ECO:0000256" key="1">
    <source>
        <dbReference type="ARBA" id="ARBA00022723"/>
    </source>
</evidence>
<dbReference type="GO" id="GO:0003700">
    <property type="term" value="F:DNA-binding transcription factor activity"/>
    <property type="evidence" value="ECO:0007669"/>
    <property type="project" value="UniProtKB-UniRule"/>
</dbReference>
<proteinExistence type="predicted"/>
<evidence type="ECO:0000256" key="3">
    <source>
        <dbReference type="ARBA" id="ARBA00022833"/>
    </source>
</evidence>
<accession>A0A8X7TP30</accession>